<keyword evidence="1" id="KW-0732">Signal</keyword>
<accession>A0A6U6Q7Z2</accession>
<dbReference type="EMBL" id="HBGW01066094">
    <property type="protein sequence ID" value="CAD9613821.1"/>
    <property type="molecule type" value="Transcribed_RNA"/>
</dbReference>
<feature type="chain" id="PRO_5030160536" description="Methyltransferase domain-containing protein" evidence="1">
    <location>
        <begin position="22"/>
        <end position="359"/>
    </location>
</feature>
<dbReference type="InterPro" id="IPR025714">
    <property type="entry name" value="Methyltranfer_dom"/>
</dbReference>
<feature type="signal peptide" evidence="1">
    <location>
        <begin position="1"/>
        <end position="21"/>
    </location>
</feature>
<dbReference type="PANTHER" id="PTHR32026">
    <property type="entry name" value="METHYLTRANSFERASE-LIKE PROTEIN 24"/>
    <property type="match status" value="1"/>
</dbReference>
<evidence type="ECO:0000259" key="2">
    <source>
        <dbReference type="Pfam" id="PF13383"/>
    </source>
</evidence>
<proteinExistence type="predicted"/>
<evidence type="ECO:0000256" key="1">
    <source>
        <dbReference type="SAM" id="SignalP"/>
    </source>
</evidence>
<dbReference type="Pfam" id="PF13383">
    <property type="entry name" value="Methyltransf_22"/>
    <property type="match status" value="1"/>
</dbReference>
<dbReference type="InterPro" id="IPR026913">
    <property type="entry name" value="METTL24"/>
</dbReference>
<organism evidence="3">
    <name type="scientific">Zooxanthella nutricula</name>
    <dbReference type="NCBI Taxonomy" id="1333877"/>
    <lineage>
        <taxon>Eukaryota</taxon>
        <taxon>Sar</taxon>
        <taxon>Alveolata</taxon>
        <taxon>Dinophyceae</taxon>
        <taxon>Peridiniales</taxon>
        <taxon>Peridiniales incertae sedis</taxon>
        <taxon>Zooxanthella</taxon>
    </lineage>
</organism>
<evidence type="ECO:0000313" key="3">
    <source>
        <dbReference type="EMBL" id="CAD9613821.1"/>
    </source>
</evidence>
<name>A0A6U6Q7Z2_9DINO</name>
<sequence length="359" mass="38309">MDRKAATLICLALCLACFLVGQLFPMPGAAGEARGRALVALRGGEGDQGRCSASELSAREAGHASGAALRQRLVAKWAAGGSVAAWDQQVPLDSAPAWNSPTIWDIWAPTYGCQQPVHVGGVGSSKWATALPLESKAVCNPHQMRAMRDCVIYSFGVGWDTTFEISMLRLAPHCKVRVFDPTTTAEKFWQLVEAQTPDGETPPAPPALDFVKVGLAAETSGNYREGQLWNNVESISVMTLEDIMKQQGDEHLSILKVDIEGSEWTALPQACDAGSMAKVDQLLLEVHMGGCEAGYRQHNRGKLAGLFEKLEAVGMRGISNIPNLVPVSKGSYPGCAEYTFVNKNGPFVTHSCGAGAPVA</sequence>
<feature type="domain" description="Methyltransferase" evidence="2">
    <location>
        <begin position="98"/>
        <end position="288"/>
    </location>
</feature>
<protein>
    <recommendedName>
        <fullName evidence="2">Methyltransferase domain-containing protein</fullName>
    </recommendedName>
</protein>
<dbReference type="AlphaFoldDB" id="A0A6U6Q7Z2"/>
<gene>
    <name evidence="3" type="ORF">BRAN1462_LOCUS42119</name>
</gene>
<reference evidence="3" key="1">
    <citation type="submission" date="2021-01" db="EMBL/GenBank/DDBJ databases">
        <authorList>
            <person name="Corre E."/>
            <person name="Pelletier E."/>
            <person name="Niang G."/>
            <person name="Scheremetjew M."/>
            <person name="Finn R."/>
            <person name="Kale V."/>
            <person name="Holt S."/>
            <person name="Cochrane G."/>
            <person name="Meng A."/>
            <person name="Brown T."/>
            <person name="Cohen L."/>
        </authorList>
    </citation>
    <scope>NUCLEOTIDE SEQUENCE</scope>
    <source>
        <strain evidence="3">RCC3387</strain>
    </source>
</reference>